<evidence type="ECO:0000259" key="2">
    <source>
        <dbReference type="Pfam" id="PF11926"/>
    </source>
</evidence>
<organism evidence="3 4">
    <name type="scientific">Arabidopsis thaliana</name>
    <name type="common">Mouse-ear cress</name>
    <dbReference type="NCBI Taxonomy" id="3702"/>
    <lineage>
        <taxon>Eukaryota</taxon>
        <taxon>Viridiplantae</taxon>
        <taxon>Streptophyta</taxon>
        <taxon>Embryophyta</taxon>
        <taxon>Tracheophyta</taxon>
        <taxon>Spermatophyta</taxon>
        <taxon>Magnoliopsida</taxon>
        <taxon>eudicotyledons</taxon>
        <taxon>Gunneridae</taxon>
        <taxon>Pentapetalae</taxon>
        <taxon>rosids</taxon>
        <taxon>malvids</taxon>
        <taxon>Brassicales</taxon>
        <taxon>Brassicaceae</taxon>
        <taxon>Camelineae</taxon>
        <taxon>Arabidopsis</taxon>
    </lineage>
</organism>
<feature type="region of interest" description="Disordered" evidence="1">
    <location>
        <begin position="24"/>
        <end position="72"/>
    </location>
</feature>
<protein>
    <submittedName>
        <fullName evidence="3">(thale cress) hypothetical protein</fullName>
    </submittedName>
</protein>
<proteinExistence type="predicted"/>
<name>A0A7G2FBJ8_ARATH</name>
<dbReference type="PANTHER" id="PTHR45089">
    <property type="entry name" value="DNAJ HEAT SHOCK AMINO-TERMINAL DOMAIN PROTEIN-RELATED"/>
    <property type="match status" value="1"/>
</dbReference>
<accession>A0A7G2FBJ8</accession>
<feature type="compositionally biased region" description="Basic and acidic residues" evidence="1">
    <location>
        <begin position="50"/>
        <end position="66"/>
    </location>
</feature>
<evidence type="ECO:0000313" key="4">
    <source>
        <dbReference type="Proteomes" id="UP000516314"/>
    </source>
</evidence>
<feature type="domain" description="DUF3444" evidence="2">
    <location>
        <begin position="317"/>
        <end position="517"/>
    </location>
</feature>
<dbReference type="PANTHER" id="PTHR45089:SF43">
    <property type="entry name" value="DNAJ HEAT SHOCK N-TERMINAL DOMAIN-CONTAINING PROTEIN-RELATED"/>
    <property type="match status" value="1"/>
</dbReference>
<dbReference type="InterPro" id="IPR024593">
    <property type="entry name" value="DUF3444"/>
</dbReference>
<dbReference type="EMBL" id="LR881470">
    <property type="protein sequence ID" value="CAD5332079.1"/>
    <property type="molecule type" value="Genomic_DNA"/>
</dbReference>
<dbReference type="AlphaFoldDB" id="A0A7G2FBJ8"/>
<dbReference type="Proteomes" id="UP000516314">
    <property type="component" value="Chromosome 5"/>
</dbReference>
<dbReference type="Pfam" id="PF11926">
    <property type="entry name" value="DUF3444"/>
    <property type="match status" value="2"/>
</dbReference>
<reference evidence="3 4" key="1">
    <citation type="submission" date="2020-09" db="EMBL/GenBank/DDBJ databases">
        <authorList>
            <person name="Ashkenazy H."/>
        </authorList>
    </citation>
    <scope>NUCLEOTIDE SEQUENCE [LARGE SCALE GENOMIC DNA]</scope>
    <source>
        <strain evidence="4">cv. Cdm-0</strain>
    </source>
</reference>
<gene>
    <name evidence="3" type="ORF">AT9943_LOCUS19504</name>
</gene>
<feature type="domain" description="DUF3444" evidence="2">
    <location>
        <begin position="111"/>
        <end position="251"/>
    </location>
</feature>
<sequence>MNRTNPDQVEIILEEPLKAKAVMEKTNPDGAQELPSSGLEQAPLHLNQKSGEKRKREGLVRREREAGNSSENEEVIIVGDTKAIEDLCFDGGEQSQKSVYSKRQAFVAQSNRNVGQTWALYDTVDGMPRLYAQIKEVFVSGFNVTVTWLEPDPYDEEPIQRYEKDLPVSVGRFKLGKDETIKDHTRFSHLVHCNKGSSAGKFCIYPRIGETWAIFKGRYKSLMTSFDINWLADRGSPWKYQYAFVEIVSEDAGSSDPLSADDWKEAEGVPRGAYELDPTALPTNIKEIDVPLHLLAEPKESNSENNTYSQCVHFACKGRTYETGQVWSFCSGDDYLPRYYGKIQKITFVQAFEQDPVVKLHVGRLKATVIKGVIQWIDKRMPTGCGSFRATKALEIFTDLDVFSRQISSEDGNNYSIMPKTGNIWAIYRNWSNDIDVVDLQSQTYDLVEILDDKQDYKVLLLAPDGGFKLADRAGFGSVYLAATEHWIDGKDVRFTIPKSELLRFSHQVPTSKVTKEIHGALQEVYEPNIEALPVNLIL</sequence>
<evidence type="ECO:0000256" key="1">
    <source>
        <dbReference type="SAM" id="MobiDB-lite"/>
    </source>
</evidence>
<evidence type="ECO:0000313" key="3">
    <source>
        <dbReference type="EMBL" id="CAD5332079.1"/>
    </source>
</evidence>